<keyword evidence="2" id="KW-1185">Reference proteome</keyword>
<gene>
    <name evidence="1" type="ORF">ACI1P1_01115</name>
</gene>
<evidence type="ECO:0000313" key="1">
    <source>
        <dbReference type="EMBL" id="MFM9326888.1"/>
    </source>
</evidence>
<protein>
    <submittedName>
        <fullName evidence="1">Uncharacterized protein</fullName>
    </submittedName>
</protein>
<organism evidence="1 2">
    <name type="scientific">Paenibacillus mesotrionivorans</name>
    <dbReference type="NCBI Taxonomy" id="3160968"/>
    <lineage>
        <taxon>Bacteria</taxon>
        <taxon>Bacillati</taxon>
        <taxon>Bacillota</taxon>
        <taxon>Bacilli</taxon>
        <taxon>Bacillales</taxon>
        <taxon>Paenibacillaceae</taxon>
        <taxon>Paenibacillus</taxon>
    </lineage>
</organism>
<evidence type="ECO:0000313" key="2">
    <source>
        <dbReference type="Proteomes" id="UP001631969"/>
    </source>
</evidence>
<dbReference type="EMBL" id="JBJURJ010000001">
    <property type="protein sequence ID" value="MFM9326888.1"/>
    <property type="molecule type" value="Genomic_DNA"/>
</dbReference>
<accession>A0ACC7NQU1</accession>
<proteinExistence type="predicted"/>
<comment type="caution">
    <text evidence="1">The sequence shown here is derived from an EMBL/GenBank/DDBJ whole genome shotgun (WGS) entry which is preliminary data.</text>
</comment>
<dbReference type="Proteomes" id="UP001631969">
    <property type="component" value="Unassembled WGS sequence"/>
</dbReference>
<name>A0ACC7NQU1_9BACL</name>
<sequence>MELEQWKTEIIKRALAEGLIHDPGWLEKKDEPMPVWAVLEVALLLLEKLDPPCATYD</sequence>
<reference evidence="1" key="1">
    <citation type="submission" date="2024-12" db="EMBL/GenBank/DDBJ databases">
        <authorList>
            <person name="Wu N."/>
        </authorList>
    </citation>
    <scope>NUCLEOTIDE SEQUENCE</scope>
    <source>
        <strain evidence="1">P15</strain>
    </source>
</reference>